<evidence type="ECO:0000313" key="1">
    <source>
        <dbReference type="EMBL" id="GAA0769895.1"/>
    </source>
</evidence>
<dbReference type="EMBL" id="BAAACI010000002">
    <property type="protein sequence ID" value="GAA0769895.1"/>
    <property type="molecule type" value="Genomic_DNA"/>
</dbReference>
<accession>A0ABP3VZB5</accession>
<gene>
    <name evidence="1" type="ORF">GCM10008908_11900</name>
</gene>
<dbReference type="RefSeq" id="WP_343824604.1">
    <property type="nucleotide sequence ID" value="NZ_BAAACI010000002.1"/>
</dbReference>
<name>A0ABP3VZB5_CLOSU</name>
<comment type="caution">
    <text evidence="1">The sequence shown here is derived from an EMBL/GenBank/DDBJ whole genome shotgun (WGS) entry which is preliminary data.</text>
</comment>
<reference evidence="2" key="1">
    <citation type="journal article" date="2019" name="Int. J. Syst. Evol. Microbiol.">
        <title>The Global Catalogue of Microorganisms (GCM) 10K type strain sequencing project: providing services to taxonomists for standard genome sequencing and annotation.</title>
        <authorList>
            <consortium name="The Broad Institute Genomics Platform"/>
            <consortium name="The Broad Institute Genome Sequencing Center for Infectious Disease"/>
            <person name="Wu L."/>
            <person name="Ma J."/>
        </authorList>
    </citation>
    <scope>NUCLEOTIDE SEQUENCE [LARGE SCALE GENOMIC DNA]</scope>
    <source>
        <strain evidence="2">JCM 1417</strain>
    </source>
</reference>
<proteinExistence type="predicted"/>
<keyword evidence="2" id="KW-1185">Reference proteome</keyword>
<evidence type="ECO:0000313" key="2">
    <source>
        <dbReference type="Proteomes" id="UP001501047"/>
    </source>
</evidence>
<protein>
    <submittedName>
        <fullName evidence="1">Uncharacterized protein</fullName>
    </submittedName>
</protein>
<organism evidence="1 2">
    <name type="scientific">Clostridium subterminale</name>
    <dbReference type="NCBI Taxonomy" id="1550"/>
    <lineage>
        <taxon>Bacteria</taxon>
        <taxon>Bacillati</taxon>
        <taxon>Bacillota</taxon>
        <taxon>Clostridia</taxon>
        <taxon>Eubacteriales</taxon>
        <taxon>Clostridiaceae</taxon>
        <taxon>Clostridium</taxon>
    </lineage>
</organism>
<sequence length="89" mass="9758">MENLVRAIDRIKILECPTGELENRVAGILENYRVADKNKITINRARQLDSDGAEAYSAKISSNSPQSFTILAKSGLDGYVDKVIDVSMG</sequence>
<dbReference type="Proteomes" id="UP001501047">
    <property type="component" value="Unassembled WGS sequence"/>
</dbReference>